<proteinExistence type="predicted"/>
<dbReference type="AlphaFoldDB" id="A0A240C5X2"/>
<evidence type="ECO:0000313" key="3">
    <source>
        <dbReference type="EMBL" id="SNW03417.1"/>
    </source>
</evidence>
<dbReference type="EMBL" id="BMCB01000008">
    <property type="protein sequence ID" value="GGA91943.1"/>
    <property type="molecule type" value="Genomic_DNA"/>
</dbReference>
<evidence type="ECO:0000313" key="2">
    <source>
        <dbReference type="EMBL" id="GGA91943.1"/>
    </source>
</evidence>
<dbReference type="Proteomes" id="UP000652995">
    <property type="component" value="Unassembled WGS sequence"/>
</dbReference>
<keyword evidence="5" id="KW-1185">Reference proteome</keyword>
<dbReference type="Proteomes" id="UP000243706">
    <property type="component" value="Chromosome 1"/>
</dbReference>
<reference evidence="2" key="1">
    <citation type="journal article" date="2014" name="Int. J. Syst. Evol. Microbiol.">
        <title>Complete genome of a new Firmicutes species belonging to the dominant human colonic microbiota ('Ruminococcus bicirculans') reveals two chromosomes and a selective capacity to utilize plant glucans.</title>
        <authorList>
            <consortium name="NISC Comparative Sequencing Program"/>
            <person name="Wegmann U."/>
            <person name="Louis P."/>
            <person name="Goesmann A."/>
            <person name="Henrissat B."/>
            <person name="Duncan S.H."/>
            <person name="Flint H.J."/>
        </authorList>
    </citation>
    <scope>NUCLEOTIDE SEQUENCE</scope>
    <source>
        <strain evidence="2">CCM 4175</strain>
    </source>
</reference>
<evidence type="ECO:0000313" key="5">
    <source>
        <dbReference type="Proteomes" id="UP000652995"/>
    </source>
</evidence>
<feature type="domain" description="HD" evidence="1">
    <location>
        <begin position="24"/>
        <end position="126"/>
    </location>
</feature>
<dbReference type="InterPro" id="IPR003607">
    <property type="entry name" value="HD/PDEase_dom"/>
</dbReference>
<name>A0A240C5X2_9STAP</name>
<dbReference type="SMART" id="SM00471">
    <property type="entry name" value="HDc"/>
    <property type="match status" value="1"/>
</dbReference>
<protein>
    <submittedName>
        <fullName evidence="3">HD domain-containing protein</fullName>
    </submittedName>
    <submittedName>
        <fullName evidence="2">Phosphohydrolase</fullName>
    </submittedName>
</protein>
<dbReference type="Gene3D" id="1.10.472.50">
    <property type="entry name" value="HD-domain/PDEase-like"/>
    <property type="match status" value="1"/>
</dbReference>
<reference evidence="2" key="4">
    <citation type="submission" date="2024-05" db="EMBL/GenBank/DDBJ databases">
        <authorList>
            <person name="Sun Q."/>
            <person name="Sedlacek I."/>
        </authorList>
    </citation>
    <scope>NUCLEOTIDE SEQUENCE</scope>
    <source>
        <strain evidence="2">CCM 4175</strain>
    </source>
</reference>
<gene>
    <name evidence="3" type="primary">yedJ</name>
    <name evidence="2" type="ORF">GCM10007183_15110</name>
    <name evidence="3" type="ORF">SAMEA4412661_01610</name>
</gene>
<evidence type="ECO:0000259" key="1">
    <source>
        <dbReference type="PROSITE" id="PS51831"/>
    </source>
</evidence>
<dbReference type="OrthoDB" id="9797344at2"/>
<dbReference type="Pfam" id="PF01966">
    <property type="entry name" value="HD"/>
    <property type="match status" value="1"/>
</dbReference>
<evidence type="ECO:0000313" key="4">
    <source>
        <dbReference type="Proteomes" id="UP000243706"/>
    </source>
</evidence>
<accession>A0A240C5X2</accession>
<dbReference type="EMBL" id="LT906464">
    <property type="protein sequence ID" value="SNW03417.1"/>
    <property type="molecule type" value="Genomic_DNA"/>
</dbReference>
<dbReference type="PROSITE" id="PS51831">
    <property type="entry name" value="HD"/>
    <property type="match status" value="1"/>
</dbReference>
<dbReference type="KEGG" id="smus:C7J88_04715"/>
<organism evidence="3 4">
    <name type="scientific">Staphylococcus muscae</name>
    <dbReference type="NCBI Taxonomy" id="1294"/>
    <lineage>
        <taxon>Bacteria</taxon>
        <taxon>Bacillati</taxon>
        <taxon>Bacillota</taxon>
        <taxon>Bacilli</taxon>
        <taxon>Bacillales</taxon>
        <taxon>Staphylococcaceae</taxon>
        <taxon>Staphylococcus</taxon>
    </lineage>
</organism>
<dbReference type="CDD" id="cd00077">
    <property type="entry name" value="HDc"/>
    <property type="match status" value="1"/>
</dbReference>
<dbReference type="InterPro" id="IPR006674">
    <property type="entry name" value="HD_domain"/>
</dbReference>
<reference evidence="5" key="3">
    <citation type="journal article" date="2019" name="Int. J. Syst. Evol. Microbiol.">
        <title>The Global Catalogue of Microorganisms (GCM) 10K type strain sequencing project: providing services to taxonomists for standard genome sequencing and annotation.</title>
        <authorList>
            <consortium name="The Broad Institute Genomics Platform"/>
            <consortium name="The Broad Institute Genome Sequencing Center for Infectious Disease"/>
            <person name="Wu L."/>
            <person name="Ma J."/>
        </authorList>
    </citation>
    <scope>NUCLEOTIDE SEQUENCE [LARGE SCALE GENOMIC DNA]</scope>
    <source>
        <strain evidence="5">CCM 4175</strain>
    </source>
</reference>
<dbReference type="PANTHER" id="PTHR33594">
    <property type="entry name" value="SUPERFAMILY HYDROLASE, PUTATIVE (AFU_ORTHOLOGUE AFUA_1G03035)-RELATED"/>
    <property type="match status" value="1"/>
</dbReference>
<dbReference type="SUPFAM" id="SSF109604">
    <property type="entry name" value="HD-domain/PDEase-like"/>
    <property type="match status" value="1"/>
</dbReference>
<reference evidence="3 4" key="2">
    <citation type="submission" date="2017-06" db="EMBL/GenBank/DDBJ databases">
        <authorList>
            <consortium name="Pathogen Informatics"/>
        </authorList>
    </citation>
    <scope>NUCLEOTIDE SEQUENCE [LARGE SCALE GENOMIC DNA]</scope>
    <source>
        <strain evidence="3 4">NCTC13833</strain>
    </source>
</reference>
<dbReference type="Gene3D" id="1.20.58.1910">
    <property type="match status" value="1"/>
</dbReference>
<sequence>MKTHIQAAFDYMNEIHAQDTTGHDVAHVKRVHKLAHTIAGSYPNANHYVIEMAALLHDTVDDKLVNPEAAYRNLDTFLNNLNVKSTDQDAIRYIIKNMSFRQSEQVGKLKTIEAQIVQDADRLDALGAIGIARTFQFAGHFKEPMWTGEATQQELNNQSVQLEQLSPSAIKHFYEKLLLLKTLMNTPEAQEIAAQRHQFLEQFLNQFFDEWE</sequence>
<dbReference type="RefSeq" id="WP_095117498.1">
    <property type="nucleotide sequence ID" value="NZ_BMCB01000008.1"/>
</dbReference>
<dbReference type="PANTHER" id="PTHR33594:SF1">
    <property type="entry name" value="HD_PDEASE DOMAIN-CONTAINING PROTEIN"/>
    <property type="match status" value="1"/>
</dbReference>